<feature type="domain" description="STAR protein homodimerisation region" evidence="1">
    <location>
        <begin position="27"/>
        <end position="57"/>
    </location>
</feature>
<evidence type="ECO:0000313" key="3">
    <source>
        <dbReference type="Proteomes" id="UP001174677"/>
    </source>
</evidence>
<name>A0ABQ9K9Z8_HEVBR</name>
<keyword evidence="3" id="KW-1185">Reference proteome</keyword>
<organism evidence="2 3">
    <name type="scientific">Hevea brasiliensis</name>
    <name type="common">Para rubber tree</name>
    <name type="synonym">Siphonia brasiliensis</name>
    <dbReference type="NCBI Taxonomy" id="3981"/>
    <lineage>
        <taxon>Eukaryota</taxon>
        <taxon>Viridiplantae</taxon>
        <taxon>Streptophyta</taxon>
        <taxon>Embryophyta</taxon>
        <taxon>Tracheophyta</taxon>
        <taxon>Spermatophyta</taxon>
        <taxon>Magnoliopsida</taxon>
        <taxon>eudicotyledons</taxon>
        <taxon>Gunneridae</taxon>
        <taxon>Pentapetalae</taxon>
        <taxon>rosids</taxon>
        <taxon>fabids</taxon>
        <taxon>Malpighiales</taxon>
        <taxon>Euphorbiaceae</taxon>
        <taxon>Crotonoideae</taxon>
        <taxon>Micrandreae</taxon>
        <taxon>Hevea</taxon>
    </lineage>
</organism>
<comment type="caution">
    <text evidence="2">The sequence shown here is derived from an EMBL/GenBank/DDBJ whole genome shotgun (WGS) entry which is preliminary data.</text>
</comment>
<gene>
    <name evidence="2" type="ORF">P3X46_033777</name>
</gene>
<evidence type="ECO:0000313" key="2">
    <source>
        <dbReference type="EMBL" id="KAJ9129577.1"/>
    </source>
</evidence>
<protein>
    <recommendedName>
        <fullName evidence="1">STAR protein homodimerisation region domain-containing protein</fullName>
    </recommendedName>
</protein>
<evidence type="ECO:0000259" key="1">
    <source>
        <dbReference type="Pfam" id="PF16544"/>
    </source>
</evidence>
<dbReference type="Proteomes" id="UP001174677">
    <property type="component" value="Unassembled WGS sequence"/>
</dbReference>
<sequence length="57" mass="6458">MSGSYTQNFSPARTLSPLIRTTPDVDSGQYLTELLEEHHKLVPFSRVLPICSRLLNQ</sequence>
<dbReference type="Pfam" id="PF16544">
    <property type="entry name" value="STAR_dimer"/>
    <property type="match status" value="1"/>
</dbReference>
<dbReference type="InterPro" id="IPR032377">
    <property type="entry name" value="STAR_dimer"/>
</dbReference>
<proteinExistence type="predicted"/>
<accession>A0ABQ9K9Z8</accession>
<feature type="non-terminal residue" evidence="2">
    <location>
        <position position="57"/>
    </location>
</feature>
<reference evidence="2 3" key="1">
    <citation type="journal article" date="2023" name="Plant Biotechnol. J.">
        <title>Chromosome-level wild Hevea brasiliensis genome provides new tools for genomic-assisted breeding and valuable loci to elevate rubber yield.</title>
        <authorList>
            <person name="Cheng H."/>
            <person name="Song X."/>
            <person name="Hu Y."/>
            <person name="Wu T."/>
            <person name="Yang Q."/>
            <person name="An Z."/>
            <person name="Feng S."/>
            <person name="Deng Z."/>
            <person name="Wu W."/>
            <person name="Zeng X."/>
            <person name="Tu M."/>
            <person name="Wang X."/>
            <person name="Huang H."/>
        </authorList>
    </citation>
    <scope>NUCLEOTIDE SEQUENCE [LARGE SCALE GENOMIC DNA]</scope>
    <source>
        <strain evidence="2">MT/VB/25A 57/8</strain>
    </source>
</reference>
<dbReference type="EMBL" id="JARPOI010000123">
    <property type="protein sequence ID" value="KAJ9129577.1"/>
    <property type="molecule type" value="Genomic_DNA"/>
</dbReference>